<keyword evidence="2" id="KW-1185">Reference proteome</keyword>
<evidence type="ECO:0000313" key="2">
    <source>
        <dbReference type="Proteomes" id="UP000793456"/>
    </source>
</evidence>
<comment type="caution">
    <text evidence="1">The sequence shown here is derived from an EMBL/GenBank/DDBJ whole genome shotgun (WGS) entry which is preliminary data.</text>
</comment>
<proteinExistence type="predicted"/>
<reference evidence="1" key="1">
    <citation type="submission" date="2018-11" db="EMBL/GenBank/DDBJ databases">
        <title>The sequence and de novo assembly of Larimichthys crocea genome using PacBio and Hi-C technologies.</title>
        <authorList>
            <person name="Xu P."/>
            <person name="Chen B."/>
            <person name="Zhou Z."/>
            <person name="Ke Q."/>
            <person name="Wu Y."/>
            <person name="Bai H."/>
            <person name="Pu F."/>
        </authorList>
    </citation>
    <scope>NUCLEOTIDE SEQUENCE</scope>
    <source>
        <tissue evidence="1">Muscle</tissue>
    </source>
</reference>
<dbReference type="Proteomes" id="UP000793456">
    <property type="component" value="Chromosome I"/>
</dbReference>
<accession>A0ACD3RTU4</accession>
<organism evidence="1 2">
    <name type="scientific">Larimichthys crocea</name>
    <name type="common">Large yellow croaker</name>
    <name type="synonym">Pseudosciaena crocea</name>
    <dbReference type="NCBI Taxonomy" id="215358"/>
    <lineage>
        <taxon>Eukaryota</taxon>
        <taxon>Metazoa</taxon>
        <taxon>Chordata</taxon>
        <taxon>Craniata</taxon>
        <taxon>Vertebrata</taxon>
        <taxon>Euteleostomi</taxon>
        <taxon>Actinopterygii</taxon>
        <taxon>Neopterygii</taxon>
        <taxon>Teleostei</taxon>
        <taxon>Neoteleostei</taxon>
        <taxon>Acanthomorphata</taxon>
        <taxon>Eupercaria</taxon>
        <taxon>Sciaenidae</taxon>
        <taxon>Larimichthys</taxon>
    </lineage>
</organism>
<gene>
    <name evidence="1" type="ORF">E3U43_008164</name>
</gene>
<evidence type="ECO:0000313" key="1">
    <source>
        <dbReference type="EMBL" id="TMS22858.1"/>
    </source>
</evidence>
<sequence length="806" mass="91002">MASQELVDAINSPTDNLNPEMEGGAVQGNGKACPVHTPGGEDTKRGFRKGIGRHNDYVKISVPESKANRLPMEWWKTVIAFFYAGFNLVLTTVVITIVHERVPPKESSPPLPDKFFDYIDRVNWAFTVTEINGMVLLAIWLIQLFFFRYKSIASRRFFFLIGTLYLYRCVTMYITTLPVPGMHMTCAPKLHGDSQAKFQRILRLVSGGGLSITNSHLLCGDFLYSGHTVMLTLTYLFIKEYSPRSFWWYHLMCWLLSAVGVTLKCSPNNYLTNTWWNPLFNFLERNVQTSVPCSYSWPITWPPACLKNPCKKYSMKRRHLAGIPPGPTPWPIVGNFGGFLIPAFIQRRFAQQADSRETNAVVFLTKQADVYGKVYSLFVGSQLMVVLNGYEAVKDALSNHPEVFSDRPTIPAVTIMTKRKGIVFAPYGPVWRKQRKFCHATLRNFGLGRLSLEPCILQGLATIKTELQRLNEVSGGAGVDLAPLISTAVSNVICSLILGQRFHHEDHEFRTMLDLMVRGLEICINSPAVLINIFPLLYYLPFGVFKELRQVEGDITAFLKRIIANHRETLDPANPRDLTDMYLIEMLAQQSAGEEESSFTEDYLFYIIGDLFIAGTDTTTNSVLWILLYMVSHPDIQDKVQAEIDKVVGRHRVPSLTDKGSLPFTEATIMEVQRLTVVVPLAIPHMASETTEFRGYTIPKGTVVVPNLWSVHRDPTVWDDPDTFNPARFLDDDGKLLRKECFIPFGIGRRVCMGEQLAKMELFLMVTSLLQAFRFRLPEGTPPNLQGRFGLTLAPCSYSVCVSPRG</sequence>
<dbReference type="EMBL" id="CM011674">
    <property type="protein sequence ID" value="TMS22858.1"/>
    <property type="molecule type" value="Genomic_DNA"/>
</dbReference>
<protein>
    <submittedName>
        <fullName evidence="1">Uncharacterized protein</fullName>
    </submittedName>
</protein>
<name>A0ACD3RTU4_LARCR</name>